<dbReference type="OrthoDB" id="5823159at2759"/>
<evidence type="ECO:0000313" key="2">
    <source>
        <dbReference type="Proteomes" id="UP000031036"/>
    </source>
</evidence>
<name>A0A0B2VXP5_TOXCA</name>
<protein>
    <submittedName>
        <fullName evidence="1">Uncharacterized protein</fullName>
    </submittedName>
</protein>
<proteinExistence type="predicted"/>
<dbReference type="STRING" id="6265.A0A0B2VXP5"/>
<dbReference type="Proteomes" id="UP000031036">
    <property type="component" value="Unassembled WGS sequence"/>
</dbReference>
<gene>
    <name evidence="1" type="ORF">Tcan_18419</name>
</gene>
<accession>A0A0B2VXP5</accession>
<reference evidence="1 2" key="1">
    <citation type="submission" date="2014-11" db="EMBL/GenBank/DDBJ databases">
        <title>Genetic blueprint of the zoonotic pathogen Toxocara canis.</title>
        <authorList>
            <person name="Zhu X.-Q."/>
            <person name="Korhonen P.K."/>
            <person name="Cai H."/>
            <person name="Young N.D."/>
            <person name="Nejsum P."/>
            <person name="von Samson-Himmelstjerna G."/>
            <person name="Boag P.R."/>
            <person name="Tan P."/>
            <person name="Li Q."/>
            <person name="Min J."/>
            <person name="Yang Y."/>
            <person name="Wang X."/>
            <person name="Fang X."/>
            <person name="Hall R.S."/>
            <person name="Hofmann A."/>
            <person name="Sternberg P.W."/>
            <person name="Jex A.R."/>
            <person name="Gasser R.B."/>
        </authorList>
    </citation>
    <scope>NUCLEOTIDE SEQUENCE [LARGE SCALE GENOMIC DNA]</scope>
    <source>
        <strain evidence="1">PN_DK_2014</strain>
    </source>
</reference>
<comment type="caution">
    <text evidence="1">The sequence shown here is derived from an EMBL/GenBank/DDBJ whole genome shotgun (WGS) entry which is preliminary data.</text>
</comment>
<keyword evidence="2" id="KW-1185">Reference proteome</keyword>
<dbReference type="EMBL" id="JPKZ01000620">
    <property type="protein sequence ID" value="KHN86438.1"/>
    <property type="molecule type" value="Genomic_DNA"/>
</dbReference>
<sequence length="288" mass="33184">MSAAVTVDDELKFRVHEEFSAGLSPQPVLYGEPPNIQLDKHILRLQELDLRKREPTLLRCCPLLTATVRDLRNVTRSSHLYTVYFEVHSPMMDAQRTLPNSMEADVCITRYAFASASGRPTKVLLKSSPLYSVQWRVITPMKLIPRRQLGIERVSTELMVSPAEALSVERWRMRWENVVLRISHGVNNAYNRHIMRPLQMPVELLTANIARAHRFNAIGALASVKSKRLVRTTVPQTIELRTLDQGERNSVRRVFVEREPEHEPISTIIHHHSSTLRRNMSWSFSSHE</sequence>
<dbReference type="AlphaFoldDB" id="A0A0B2VXP5"/>
<organism evidence="1 2">
    <name type="scientific">Toxocara canis</name>
    <name type="common">Canine roundworm</name>
    <dbReference type="NCBI Taxonomy" id="6265"/>
    <lineage>
        <taxon>Eukaryota</taxon>
        <taxon>Metazoa</taxon>
        <taxon>Ecdysozoa</taxon>
        <taxon>Nematoda</taxon>
        <taxon>Chromadorea</taxon>
        <taxon>Rhabditida</taxon>
        <taxon>Spirurina</taxon>
        <taxon>Ascaridomorpha</taxon>
        <taxon>Ascaridoidea</taxon>
        <taxon>Toxocaridae</taxon>
        <taxon>Toxocara</taxon>
    </lineage>
</organism>
<evidence type="ECO:0000313" key="1">
    <source>
        <dbReference type="EMBL" id="KHN86438.1"/>
    </source>
</evidence>